<dbReference type="PROSITE" id="PS50200">
    <property type="entry name" value="RA"/>
    <property type="match status" value="1"/>
</dbReference>
<dbReference type="EMBL" id="GL379810">
    <property type="protein sequence ID" value="EGT43120.1"/>
    <property type="molecule type" value="Genomic_DNA"/>
</dbReference>
<evidence type="ECO:0000313" key="5">
    <source>
        <dbReference type="EMBL" id="EGT43120.1"/>
    </source>
</evidence>
<reference evidence="6" key="1">
    <citation type="submission" date="2011-07" db="EMBL/GenBank/DDBJ databases">
        <authorList>
            <consortium name="Caenorhabditis brenneri Sequencing and Analysis Consortium"/>
            <person name="Wilson R.K."/>
        </authorList>
    </citation>
    <scope>NUCLEOTIDE SEQUENCE [LARGE SCALE GENOMIC DNA]</scope>
    <source>
        <strain evidence="6">PB2801</strain>
    </source>
</reference>
<name>G0MT14_CAEBE</name>
<dbReference type="Proteomes" id="UP000008068">
    <property type="component" value="Unassembled WGS sequence"/>
</dbReference>
<protein>
    <recommendedName>
        <fullName evidence="7">Fibronectin type-III domain-containing protein</fullName>
    </recommendedName>
</protein>
<sequence>MKSKRSLIRAILFVLRLQKNVNVRRNQSRRNTIFTSRNITRGRKESCNDANPPNIAVGHRTKVRNATVTVHPAARTHSGVFMCFVISCSSLFFRVTKCYPFLVPRQSSQPALFHSLSYHLKLSSTFSLIRILVPFMSTILTNLWFSDYRGNLVDTQQKSISTTSSNVINLRKRYFGAFSAMSQPYLVGLDDSRGRPLISVCAGAAHTLASTALLCRQQSLDEPATRALEKVASGPLLRGMLICFLCFFPISCRSPLVKLKNSTLYSQNVTTLFVASPLIVRKKGEEKRKGQFFFSFCLFIILCFYGFKRKWLNLSLLVVDILKEDHEEKVNPFHFVHYHVLSEVRASIQCISVQRQSSVEFSERRRAEDAQKLQKKAIKTNMISMFGAIIACEQNDVEALKVVIDKNQFDVTGSVNGNYENYPTKWSLLDIAINLNNVKCALLLQERGAIESFQFNTLEKRKKAVAEALEISRTKLSDLKKAPHSRDHDKRISSLQIHLSLLKQMDDFLEKTVRPKMLQSVSVEAISHSRALIQFNYKEPQQSIVLKFRIQWSDTEDFKTVLGEIIEPRPLENKIILHNLEHGKQYFFTVTCIGVNGESKPMVCWPGRIEITSFDDGEKKETWSDRQESMNKLMEDVEKHRQSLVWQRVFPMEINGKKRKNGFRELFSASTKLSKHVNHGVYLAALIYTEGKVLVTVDDCVPIVPVDENVTTVSKDDHHWLIKMSMCWDQINGLMDVNPSAYSNNVSLSFRNKLINAAFSMQEALGIRNIGHIHYMPLIYDNCFFLLTVRFIEPSVTFQTITLRWMPFNKLLRKKMPTTAIDSMTKQLLNILNFYEASQIQLQRGLYVGYLKLHSSLNSIRVVVPDVLPSMLPFTRVRDNPHLTREEWEWIKSIDMNETFYATKAQERIHSDIAHAIHRLLNELDIDPDLVPGTRLYYAEIVQPDDNTTILLILPRSDDVCSVPTGSSKNTEYIESKRQCNSVPMPVFDMIHFLTYQTSFLTSYCKLSIFLEHFMMISQFEQRKCLLENDSKVYRNQTEILTEFQKRLEEIWQNARWISRVASEARDKHVKVSRNAIPLTRFMTALPRNPEEVRKEENERESFRRIQQRRRMRLELLGDRLASRDTDEDTDEEYEFVMSNDPNPRSNGFLKSEQPRSALNSPQQSYRDIDSVYRRRRKVSTDLALALSNTSLNNLNGIEEKNLTPDRPQIKEDKIFLESINVIVGYECQVPKGTKIALSVTQSTEAGEVVNFVVEQIAKSAAGSDNDITLSDSSELCLVAAVGQRERRLKNETVIQRLDRTWLKGNFLIRRKDGFMNGEDIANESLV</sequence>
<dbReference type="STRING" id="135651.G0MT14"/>
<dbReference type="CDD" id="cd00063">
    <property type="entry name" value="FN3"/>
    <property type="match status" value="1"/>
</dbReference>
<evidence type="ECO:0000256" key="1">
    <source>
        <dbReference type="SAM" id="MobiDB-lite"/>
    </source>
</evidence>
<dbReference type="GO" id="GO:0005819">
    <property type="term" value="C:spindle"/>
    <property type="evidence" value="ECO:0007669"/>
    <property type="project" value="TreeGrafter"/>
</dbReference>
<dbReference type="InterPro" id="IPR036116">
    <property type="entry name" value="FN3_sf"/>
</dbReference>
<feature type="domain" description="Ras-associating" evidence="3">
    <location>
        <begin position="1218"/>
        <end position="1314"/>
    </location>
</feature>
<keyword evidence="6" id="KW-1185">Reference proteome</keyword>
<evidence type="ECO:0000313" key="6">
    <source>
        <dbReference type="Proteomes" id="UP000008068"/>
    </source>
</evidence>
<evidence type="ECO:0000256" key="2">
    <source>
        <dbReference type="SAM" id="Phobius"/>
    </source>
</evidence>
<keyword evidence="2" id="KW-0812">Transmembrane</keyword>
<keyword evidence="2" id="KW-1133">Transmembrane helix</keyword>
<evidence type="ECO:0008006" key="7">
    <source>
        <dbReference type="Google" id="ProtNLM"/>
    </source>
</evidence>
<dbReference type="InParanoid" id="G0MT14"/>
<dbReference type="Gene3D" id="2.60.40.10">
    <property type="entry name" value="Immunoglobulins"/>
    <property type="match status" value="1"/>
</dbReference>
<dbReference type="GO" id="GO:0061172">
    <property type="term" value="P:regulation of establishment of bipolar cell polarity"/>
    <property type="evidence" value="ECO:0007669"/>
    <property type="project" value="TreeGrafter"/>
</dbReference>
<dbReference type="GO" id="GO:0007165">
    <property type="term" value="P:signal transduction"/>
    <property type="evidence" value="ECO:0007669"/>
    <property type="project" value="InterPro"/>
</dbReference>
<dbReference type="OrthoDB" id="2428204at2759"/>
<dbReference type="eggNOG" id="KOG4485">
    <property type="taxonomic scope" value="Eukaryota"/>
</dbReference>
<accession>G0MT14</accession>
<dbReference type="PANTHER" id="PTHR21437">
    <property type="entry name" value="WIDE AWAKE"/>
    <property type="match status" value="1"/>
</dbReference>
<feature type="compositionally biased region" description="Polar residues" evidence="1">
    <location>
        <begin position="1155"/>
        <end position="1165"/>
    </location>
</feature>
<dbReference type="GO" id="GO:0000132">
    <property type="term" value="P:establishment of mitotic spindle orientation"/>
    <property type="evidence" value="ECO:0007669"/>
    <property type="project" value="TreeGrafter"/>
</dbReference>
<dbReference type="FunCoup" id="G0MT14">
    <property type="interactions" value="141"/>
</dbReference>
<dbReference type="HOGENOM" id="CLU_280219_0_0_1"/>
<dbReference type="InterPro" id="IPR000159">
    <property type="entry name" value="RA_dom"/>
</dbReference>
<dbReference type="InterPro" id="IPR013783">
    <property type="entry name" value="Ig-like_fold"/>
</dbReference>
<feature type="compositionally biased region" description="Acidic residues" evidence="1">
    <location>
        <begin position="1126"/>
        <end position="1135"/>
    </location>
</feature>
<feature type="region of interest" description="Disordered" evidence="1">
    <location>
        <begin position="1122"/>
        <end position="1165"/>
    </location>
</feature>
<dbReference type="PROSITE" id="PS50853">
    <property type="entry name" value="FN3"/>
    <property type="match status" value="1"/>
</dbReference>
<dbReference type="InterPro" id="IPR039269">
    <property type="entry name" value="ANKFN1"/>
</dbReference>
<evidence type="ECO:0000259" key="4">
    <source>
        <dbReference type="PROSITE" id="PS50853"/>
    </source>
</evidence>
<proteinExistence type="predicted"/>
<feature type="transmembrane region" description="Helical" evidence="2">
    <location>
        <begin position="292"/>
        <end position="307"/>
    </location>
</feature>
<feature type="domain" description="Fibronectin type-III" evidence="4">
    <location>
        <begin position="517"/>
        <end position="612"/>
    </location>
</feature>
<feature type="transmembrane region" description="Helical" evidence="2">
    <location>
        <begin position="127"/>
        <end position="145"/>
    </location>
</feature>
<dbReference type="PANTHER" id="PTHR21437:SF1">
    <property type="entry name" value="WIDE AWAKE"/>
    <property type="match status" value="1"/>
</dbReference>
<keyword evidence="2" id="KW-0472">Membrane</keyword>
<dbReference type="InterPro" id="IPR003961">
    <property type="entry name" value="FN3_dom"/>
</dbReference>
<evidence type="ECO:0000259" key="3">
    <source>
        <dbReference type="PROSITE" id="PS50200"/>
    </source>
</evidence>
<dbReference type="SUPFAM" id="SSF49265">
    <property type="entry name" value="Fibronectin type III"/>
    <property type="match status" value="1"/>
</dbReference>
<organism evidence="6">
    <name type="scientific">Caenorhabditis brenneri</name>
    <name type="common">Nematode worm</name>
    <dbReference type="NCBI Taxonomy" id="135651"/>
    <lineage>
        <taxon>Eukaryota</taxon>
        <taxon>Metazoa</taxon>
        <taxon>Ecdysozoa</taxon>
        <taxon>Nematoda</taxon>
        <taxon>Chromadorea</taxon>
        <taxon>Rhabditida</taxon>
        <taxon>Rhabditina</taxon>
        <taxon>Rhabditomorpha</taxon>
        <taxon>Rhabditoidea</taxon>
        <taxon>Rhabditidae</taxon>
        <taxon>Peloderinae</taxon>
        <taxon>Caenorhabditis</taxon>
    </lineage>
</organism>
<gene>
    <name evidence="5" type="ORF">CAEBREN_19597</name>
</gene>